<keyword evidence="1" id="KW-0812">Transmembrane</keyword>
<evidence type="ECO:0000256" key="1">
    <source>
        <dbReference type="SAM" id="Phobius"/>
    </source>
</evidence>
<keyword evidence="3" id="KW-1185">Reference proteome</keyword>
<reference evidence="2" key="1">
    <citation type="submission" date="2021-01" db="EMBL/GenBank/DDBJ databases">
        <authorList>
            <consortium name="Genoscope - CEA"/>
            <person name="William W."/>
        </authorList>
    </citation>
    <scope>NUCLEOTIDE SEQUENCE</scope>
</reference>
<dbReference type="AlphaFoldDB" id="A0A8S1NQR8"/>
<feature type="transmembrane region" description="Helical" evidence="1">
    <location>
        <begin position="97"/>
        <end position="118"/>
    </location>
</feature>
<evidence type="ECO:0000313" key="3">
    <source>
        <dbReference type="Proteomes" id="UP000692954"/>
    </source>
</evidence>
<proteinExistence type="predicted"/>
<dbReference type="EMBL" id="CAJJDN010000053">
    <property type="protein sequence ID" value="CAD8089014.1"/>
    <property type="molecule type" value="Genomic_DNA"/>
</dbReference>
<accession>A0A8S1NQR8</accession>
<keyword evidence="1" id="KW-0472">Membrane</keyword>
<feature type="transmembrane region" description="Helical" evidence="1">
    <location>
        <begin position="12"/>
        <end position="33"/>
    </location>
</feature>
<gene>
    <name evidence="2" type="ORF">PSON_ATCC_30995.1.T0530218</name>
</gene>
<evidence type="ECO:0000313" key="2">
    <source>
        <dbReference type="EMBL" id="CAD8089014.1"/>
    </source>
</evidence>
<sequence>MIKGVLTKSHGIVIITMTGLFTQAHWTFSTLQFSQQKPNDFQKDFLQYQMAHFINYSISGFFFPITTSILLSGLLILRQYNYYINYEQDKQKYFKYAQMSIIGCTSLLGLSVPSRYILLNKHR</sequence>
<name>A0A8S1NQR8_9CILI</name>
<dbReference type="Proteomes" id="UP000692954">
    <property type="component" value="Unassembled WGS sequence"/>
</dbReference>
<feature type="transmembrane region" description="Helical" evidence="1">
    <location>
        <begin position="53"/>
        <end position="77"/>
    </location>
</feature>
<organism evidence="2 3">
    <name type="scientific">Paramecium sonneborni</name>
    <dbReference type="NCBI Taxonomy" id="65129"/>
    <lineage>
        <taxon>Eukaryota</taxon>
        <taxon>Sar</taxon>
        <taxon>Alveolata</taxon>
        <taxon>Ciliophora</taxon>
        <taxon>Intramacronucleata</taxon>
        <taxon>Oligohymenophorea</taxon>
        <taxon>Peniculida</taxon>
        <taxon>Parameciidae</taxon>
        <taxon>Paramecium</taxon>
    </lineage>
</organism>
<protein>
    <submittedName>
        <fullName evidence="2">Uncharacterized protein</fullName>
    </submittedName>
</protein>
<keyword evidence="1" id="KW-1133">Transmembrane helix</keyword>
<dbReference type="OrthoDB" id="307016at2759"/>
<comment type="caution">
    <text evidence="2">The sequence shown here is derived from an EMBL/GenBank/DDBJ whole genome shotgun (WGS) entry which is preliminary data.</text>
</comment>